<keyword evidence="1" id="KW-0540">Nuclease</keyword>
<protein>
    <recommendedName>
        <fullName evidence="5">TNase-like domain-containing protein</fullName>
    </recommendedName>
</protein>
<feature type="domain" description="TNase-like" evidence="5">
    <location>
        <begin position="44"/>
        <end position="181"/>
    </location>
</feature>
<evidence type="ECO:0000256" key="4">
    <source>
        <dbReference type="SAM" id="SignalP"/>
    </source>
</evidence>
<dbReference type="PROSITE" id="PS01123">
    <property type="entry name" value="TNASE_1"/>
    <property type="match status" value="1"/>
</dbReference>
<evidence type="ECO:0000313" key="7">
    <source>
        <dbReference type="Proteomes" id="UP000070578"/>
    </source>
</evidence>
<reference evidence="6 7" key="1">
    <citation type="submission" date="2016-02" db="EMBL/GenBank/DDBJ databases">
        <authorList>
            <person name="Wen L."/>
            <person name="He K."/>
            <person name="Yang H."/>
        </authorList>
    </citation>
    <scope>NUCLEOTIDE SEQUENCE [LARGE SCALE GENOMIC DNA]</scope>
    <source>
        <strain evidence="6">ShG14-8</strain>
    </source>
</reference>
<evidence type="ECO:0000256" key="3">
    <source>
        <dbReference type="ARBA" id="ARBA00022801"/>
    </source>
</evidence>
<dbReference type="Pfam" id="PF00565">
    <property type="entry name" value="SNase"/>
    <property type="match status" value="1"/>
</dbReference>
<reference evidence="6 7" key="2">
    <citation type="submission" date="2016-03" db="EMBL/GenBank/DDBJ databases">
        <title>New uncultured bacterium of the family Gallionellaceae from acid mine drainage: description and reconstruction of genome based on metagenomic analysis of microbial community.</title>
        <authorList>
            <person name="Kadnikov V."/>
            <person name="Ivasenko D."/>
            <person name="Beletsky A."/>
            <person name="Mardanov A."/>
            <person name="Danilova E."/>
            <person name="Pimenov N."/>
            <person name="Karnachuk O."/>
            <person name="Ravin N."/>
        </authorList>
    </citation>
    <scope>NUCLEOTIDE SEQUENCE [LARGE SCALE GENOMIC DNA]</scope>
    <source>
        <strain evidence="6">ShG14-8</strain>
    </source>
</reference>
<evidence type="ECO:0000256" key="1">
    <source>
        <dbReference type="ARBA" id="ARBA00022722"/>
    </source>
</evidence>
<comment type="caution">
    <text evidence="6">The sequence shown here is derived from an EMBL/GenBank/DDBJ whole genome shotgun (WGS) entry which is preliminary data.</text>
</comment>
<dbReference type="GO" id="GO:0016787">
    <property type="term" value="F:hydrolase activity"/>
    <property type="evidence" value="ECO:0007669"/>
    <property type="project" value="UniProtKB-KW"/>
</dbReference>
<keyword evidence="2" id="KW-0255">Endonuclease</keyword>
<dbReference type="EMBL" id="LSLI01000005">
    <property type="protein sequence ID" value="KXS33501.1"/>
    <property type="molecule type" value="Genomic_DNA"/>
</dbReference>
<dbReference type="SUPFAM" id="SSF50199">
    <property type="entry name" value="Staphylococcal nuclease"/>
    <property type="match status" value="1"/>
</dbReference>
<feature type="signal peptide" evidence="4">
    <location>
        <begin position="1"/>
        <end position="22"/>
    </location>
</feature>
<accession>A0A139BWX9</accession>
<dbReference type="PANTHER" id="PTHR12302">
    <property type="entry name" value="EBNA2 BINDING PROTEIN P100"/>
    <property type="match status" value="1"/>
</dbReference>
<name>A0A139BWX9_9PROT</name>
<evidence type="ECO:0000259" key="5">
    <source>
        <dbReference type="PROSITE" id="PS50830"/>
    </source>
</evidence>
<dbReference type="PANTHER" id="PTHR12302:SF3">
    <property type="entry name" value="SERINE_THREONINE-PROTEIN KINASE 31"/>
    <property type="match status" value="1"/>
</dbReference>
<dbReference type="PROSITE" id="PS50830">
    <property type="entry name" value="TNASE_3"/>
    <property type="match status" value="1"/>
</dbReference>
<evidence type="ECO:0000313" key="6">
    <source>
        <dbReference type="EMBL" id="KXS33501.1"/>
    </source>
</evidence>
<dbReference type="AlphaFoldDB" id="A0A139BWX9"/>
<dbReference type="GO" id="GO:0003676">
    <property type="term" value="F:nucleic acid binding"/>
    <property type="evidence" value="ECO:0007669"/>
    <property type="project" value="InterPro"/>
</dbReference>
<keyword evidence="4" id="KW-0732">Signal</keyword>
<dbReference type="InterPro" id="IPR002071">
    <property type="entry name" value="Thermonucl_AS"/>
</dbReference>
<proteinExistence type="predicted"/>
<sequence>MSRFFAQWICIALLSASITALAEPSRPAPDSVPGLAKHQADPGREFSARVIVVLDGDTVLIRRSGGLVKIRLAGIDAPEKDQAFGADSRNSLSDMVKGKRVSVASQAVDQYGRMVAKLSVDGLDVNAEQVRRGMAWAAVGWRQSRPAPVPPAGAYSRHHSNQALIGLQDEARHAARGLWAQNDPMPPWRWRKLHPATQPGAVVVPASSATTLGADRGCGKKRRCSEMISCEEAKHYFLECGVKSLDGNGDGMPCESLCAPREKIKN</sequence>
<feature type="chain" id="PRO_5007484023" description="TNase-like domain-containing protein" evidence="4">
    <location>
        <begin position="23"/>
        <end position="266"/>
    </location>
</feature>
<dbReference type="Pfam" id="PF05901">
    <property type="entry name" value="Excalibur"/>
    <property type="match status" value="1"/>
</dbReference>
<dbReference type="InterPro" id="IPR008613">
    <property type="entry name" value="Excalibur_Ca-bd_domain"/>
</dbReference>
<dbReference type="InterPro" id="IPR016071">
    <property type="entry name" value="Staphylococal_nuclease_OB-fold"/>
</dbReference>
<organism evidence="6 7">
    <name type="scientific">Candidatus Gallionella acididurans</name>
    <dbReference type="NCBI Taxonomy" id="1796491"/>
    <lineage>
        <taxon>Bacteria</taxon>
        <taxon>Pseudomonadati</taxon>
        <taxon>Pseudomonadota</taxon>
        <taxon>Betaproteobacteria</taxon>
        <taxon>Nitrosomonadales</taxon>
        <taxon>Gallionellaceae</taxon>
        <taxon>Gallionella</taxon>
    </lineage>
</organism>
<evidence type="ECO:0000256" key="2">
    <source>
        <dbReference type="ARBA" id="ARBA00022759"/>
    </source>
</evidence>
<dbReference type="Gene3D" id="2.40.50.90">
    <property type="match status" value="1"/>
</dbReference>
<dbReference type="InterPro" id="IPR035437">
    <property type="entry name" value="SNase_OB-fold_sf"/>
</dbReference>
<dbReference type="SMART" id="SM00318">
    <property type="entry name" value="SNc"/>
    <property type="match status" value="1"/>
</dbReference>
<gene>
    <name evidence="6" type="ORF">AWT59_0382</name>
</gene>
<keyword evidence="3" id="KW-0378">Hydrolase</keyword>
<dbReference type="GO" id="GO:0004519">
    <property type="term" value="F:endonuclease activity"/>
    <property type="evidence" value="ECO:0007669"/>
    <property type="project" value="UniProtKB-KW"/>
</dbReference>
<dbReference type="Proteomes" id="UP000070578">
    <property type="component" value="Unassembled WGS sequence"/>
</dbReference>